<evidence type="ECO:0000256" key="3">
    <source>
        <dbReference type="ARBA" id="ARBA00022737"/>
    </source>
</evidence>
<dbReference type="Pfam" id="PF02010">
    <property type="entry name" value="REJ"/>
    <property type="match status" value="1"/>
</dbReference>
<evidence type="ECO:0000313" key="9">
    <source>
        <dbReference type="EMBL" id="KAK3249625.1"/>
    </source>
</evidence>
<proteinExistence type="predicted"/>
<dbReference type="GO" id="GO:0005886">
    <property type="term" value="C:plasma membrane"/>
    <property type="evidence" value="ECO:0007669"/>
    <property type="project" value="TreeGrafter"/>
</dbReference>
<feature type="region of interest" description="Disordered" evidence="6">
    <location>
        <begin position="1122"/>
        <end position="1160"/>
    </location>
</feature>
<comment type="subcellular location">
    <subcellularLocation>
        <location evidence="1">Membrane</location>
    </subcellularLocation>
</comment>
<evidence type="ECO:0000256" key="6">
    <source>
        <dbReference type="SAM" id="MobiDB-lite"/>
    </source>
</evidence>
<dbReference type="GO" id="GO:0006816">
    <property type="term" value="P:calcium ion transport"/>
    <property type="evidence" value="ECO:0007669"/>
    <property type="project" value="TreeGrafter"/>
</dbReference>
<reference evidence="9 10" key="1">
    <citation type="journal article" date="2015" name="Genome Biol. Evol.">
        <title>Comparative Genomics of a Bacterivorous Green Alga Reveals Evolutionary Causalities and Consequences of Phago-Mixotrophic Mode of Nutrition.</title>
        <authorList>
            <person name="Burns J.A."/>
            <person name="Paasch A."/>
            <person name="Narechania A."/>
            <person name="Kim E."/>
        </authorList>
    </citation>
    <scope>NUCLEOTIDE SEQUENCE [LARGE SCALE GENOMIC DNA]</scope>
    <source>
        <strain evidence="9 10">PLY_AMNH</strain>
    </source>
</reference>
<keyword evidence="2 7" id="KW-0812">Transmembrane</keyword>
<sequence length="2281" mass="247578">MCTLEVSIGHSTMVEGVMRRIHLNQVLGNVVGLASPRCVQTQGFSFAWTLLHSGGEAVPLNNAIHQAETLKLSIPKNSLRVDTTYRVMLDAALTGNAEVRATAVLEFFVRRELLRVQVKGGGTEMGSEGVLLLDATSSYDPNDGGGSDNFTFAWRCTLGVGGGPCHDARGAPLPTEIRPMSELCSNGAGGPANCAMMTTTLLGGAGGIPYNFTCVASKGGMSMLVEGITAVVYSGYASPDVRVVPLDPVRVRGDVNTLLRGEVVFREGSAADSQWLRWELESDSDSAPAFDLRAAALTSLTQPSLVIRMGSLSSGATYRFTLHAGDAGGAGVCTVLVRVNQAPWHVAAGGPALQALPSDAQGGGLGAAEEARRQGRDGVALGMALEDYFTCELHGWADAPEDLPLMYMPSYQVEGHGGGSRILMDYTQSSVLTFLLPEPGAQEWEHNVTVHVSIRDMLGASTTASVSVRVTRKALESSAAVQGYTDELLARSTATARRGNLEESLVVVDGAVMLLNEGFSAADGTPAAVEDSDWMGVPGDGGALVGQSLTGRQARRERAAELLDSTVHGSYISEASLQHFSSSVSTLLTAPHEVSNETAWMMHSVLGALIDASLNGEGPAMDMSAANSIIDGLSNLAVVSVGTGGAPSTAASVQLLERLAGSLLQTLAAGQEAVHVSSAMLSLAVQVESLQSASRLFNSSIDAAGLTPVRGSGGGIGGGVAPAGLSLPTSMSAPLQAAADSDTIHLQMLTSRTDPHPGDTGHTGSAATGGPVVSIILRESESGREVKVQELEEALIISLPLSAMATRVSGGHQWGSDQAAALRCAWWDTERGNYSTAGCATMPNPAPKEAHLFWKDRNVSRLDKNLSAAWGMGNPTQAAGCEVVYDADSGHRKFLGAECHVAAVGNAAGCWWVWQREVFEGPDCVWAEELECMCNHLTDFKARDMETGSVGDEPGGATFVGVDDMTSLTASDLEKSVLLYIVMASLMLLGAAFWVVSGYVHKRQRLHLLHALLTSRKTSLYSKHLVVATRMSGRVSRDPRASDPRGESLFTWTIANGGVYIARSMPREMRKQLVETLQTSEAPKKVSLTTRVLRAATNFRRGLAKSNVLSVSAERSTALLLPPAGKPRRARPCSNGHARQDSDQAAEQFEEAAAAPRTLRTDSRTWAARLLPTDTKGLDTARGILTALTVKEIRGSAALPGSSPATLSRPRNAATSRDNPRDDSGGSPLENSPLGGLYGRGPRPVAESFESASKGYEKLKPDQTPPPSRSATRARARISRSAKAMKSGEALNSFSAAPLMPLRMPRRDAGLEDARVGDGTLLLRPQQAYQGKGGRRDTVLKSSAAKPQTEILRMRQEENEPWAVTKTPALPPETSNLYPGMQQFDFLRRGEKKRRRKMKWPKWARSAARSAKKVGKKIWRRLQRDPSLHGRNLCRGLGIDILQLQLCVPYQTLAENCQMDTERLIRAQNRQMAQVSRGAHSRQREKTFDAKRKKRPVALTKSLSRRAMKSTLCLSEGSSHSQDMELDRMLGTALIHAYLSNTSLMKHSKLRHQVLMSQEQPWQMPLGRNSNWFIAVFMIALVQMKEKQWLHRAQRVQLVILQKMDGSFEMTQDLANLLWIGTPEEPLEENPYPFFDLQELIATVPEGLRASLEERESQHSTQTVWATMCTVELYDSQPLLSEWIENPSDPHADRQTIRQRAQLWLDNRIGTKYDGEHGSMEEWQTAAATLVEATPPPPPSLPSLFLRDAARTSTLVDGAQCPQDKHAATRGLQRFCRRSDAVGNWMPAPACGAWATIELFLGRLLSEQPEGGFEMETCCKTRLRRIRQLKTSSARSNVWSSARWSQTIQLAARRSPWQKTKARGKTFFWLVVAAHPLLALWSTPFSAQLTRAERIIIQVNNFFMMLAIVVYFVYSRAMTCCTALKAHLGCPSVGDPFGSCIGFDTCGSLKDIGVFSDALPLELPVFDPTEDCNAFPQPTLLGRLYAVMCIVLVLLPVNATLQALFVMANTTPVPSHWQSVPSPQGNVYKKMLGPFGAMVVHSVLTLGYALLVNFDYFNKAMALIIVGTFNSFVNLNKKAIPFFRGIITLLRKARTLALIPLLFLMPATGKLGRKLHHYLEQTEYMAQLNVMPSIDGFIEVFVYSLVLFFWGMLLWILIAFQAFLRTALGDSATDDILLEWAMGLVMEHFGLASLRLIAFKLVSMVIGTKLMQLFHEDAGIEGWYETQVLRHFANLEKLVQINAASDDDAELEEDEEDDGGDGGEDVVEAEIDDGGGADINI</sequence>
<feature type="transmembrane region" description="Helical" evidence="7">
    <location>
        <begin position="1895"/>
        <end position="1914"/>
    </location>
</feature>
<dbReference type="Proteomes" id="UP001190700">
    <property type="component" value="Unassembled WGS sequence"/>
</dbReference>
<evidence type="ECO:0000313" key="10">
    <source>
        <dbReference type="Proteomes" id="UP001190700"/>
    </source>
</evidence>
<evidence type="ECO:0000256" key="5">
    <source>
        <dbReference type="ARBA" id="ARBA00023136"/>
    </source>
</evidence>
<evidence type="ECO:0000256" key="4">
    <source>
        <dbReference type="ARBA" id="ARBA00022989"/>
    </source>
</evidence>
<evidence type="ECO:0000256" key="7">
    <source>
        <dbReference type="SAM" id="Phobius"/>
    </source>
</evidence>
<feature type="region of interest" description="Disordered" evidence="6">
    <location>
        <begin position="1197"/>
        <end position="1287"/>
    </location>
</feature>
<gene>
    <name evidence="9" type="ORF">CYMTET_40953</name>
</gene>
<feature type="region of interest" description="Disordered" evidence="6">
    <location>
        <begin position="2245"/>
        <end position="2281"/>
    </location>
</feature>
<evidence type="ECO:0000256" key="1">
    <source>
        <dbReference type="ARBA" id="ARBA00004370"/>
    </source>
</evidence>
<organism evidence="9 10">
    <name type="scientific">Cymbomonas tetramitiformis</name>
    <dbReference type="NCBI Taxonomy" id="36881"/>
    <lineage>
        <taxon>Eukaryota</taxon>
        <taxon>Viridiplantae</taxon>
        <taxon>Chlorophyta</taxon>
        <taxon>Pyramimonadophyceae</taxon>
        <taxon>Pyramimonadales</taxon>
        <taxon>Pyramimonadaceae</taxon>
        <taxon>Cymbomonas</taxon>
    </lineage>
</organism>
<evidence type="ECO:0000256" key="2">
    <source>
        <dbReference type="ARBA" id="ARBA00022692"/>
    </source>
</evidence>
<dbReference type="InterPro" id="IPR002859">
    <property type="entry name" value="PKD/REJ-like"/>
</dbReference>
<feature type="domain" description="PKD/REJ-like" evidence="8">
    <location>
        <begin position="37"/>
        <end position="481"/>
    </location>
</feature>
<feature type="compositionally biased region" description="Low complexity" evidence="6">
    <location>
        <begin position="1145"/>
        <end position="1155"/>
    </location>
</feature>
<dbReference type="GO" id="GO:0005261">
    <property type="term" value="F:monoatomic cation channel activity"/>
    <property type="evidence" value="ECO:0007669"/>
    <property type="project" value="TreeGrafter"/>
</dbReference>
<feature type="transmembrane region" description="Helical" evidence="7">
    <location>
        <begin position="2140"/>
        <end position="2160"/>
    </location>
</feature>
<dbReference type="EMBL" id="LGRX02027230">
    <property type="protein sequence ID" value="KAK3249625.1"/>
    <property type="molecule type" value="Genomic_DNA"/>
</dbReference>
<evidence type="ECO:0000259" key="8">
    <source>
        <dbReference type="Pfam" id="PF02010"/>
    </source>
</evidence>
<name>A0AAE0F443_9CHLO</name>
<comment type="caution">
    <text evidence="9">The sequence shown here is derived from an EMBL/GenBank/DDBJ whole genome shotgun (WGS) entry which is preliminary data.</text>
</comment>
<dbReference type="PANTHER" id="PTHR46730">
    <property type="entry name" value="POLYCYSTIN-1"/>
    <property type="match status" value="1"/>
</dbReference>
<feature type="transmembrane region" description="Helical" evidence="7">
    <location>
        <begin position="2180"/>
        <end position="2202"/>
    </location>
</feature>
<feature type="region of interest" description="Disordered" evidence="6">
    <location>
        <begin position="1473"/>
        <end position="1496"/>
    </location>
</feature>
<keyword evidence="4 7" id="KW-1133">Transmembrane helix</keyword>
<keyword evidence="10" id="KW-1185">Reference proteome</keyword>
<feature type="transmembrane region" description="Helical" evidence="7">
    <location>
        <begin position="1866"/>
        <end position="1883"/>
    </location>
</feature>
<feature type="transmembrane region" description="Helical" evidence="7">
    <location>
        <begin position="977"/>
        <end position="1000"/>
    </location>
</feature>
<keyword evidence="5 7" id="KW-0472">Membrane</keyword>
<dbReference type="PANTHER" id="PTHR46730:SF1">
    <property type="entry name" value="PLAT DOMAIN-CONTAINING PROTEIN"/>
    <property type="match status" value="1"/>
</dbReference>
<feature type="transmembrane region" description="Helical" evidence="7">
    <location>
        <begin position="1984"/>
        <end position="2008"/>
    </location>
</feature>
<keyword evidence="3" id="KW-0677">Repeat</keyword>
<feature type="compositionally biased region" description="Acidic residues" evidence="6">
    <location>
        <begin position="2245"/>
        <end position="2275"/>
    </location>
</feature>
<feature type="transmembrane region" description="Helical" evidence="7">
    <location>
        <begin position="2031"/>
        <end position="2051"/>
    </location>
</feature>
<protein>
    <recommendedName>
        <fullName evidence="8">PKD/REJ-like domain-containing protein</fullName>
    </recommendedName>
</protein>
<accession>A0AAE0F443</accession>